<evidence type="ECO:0000313" key="7">
    <source>
        <dbReference type="EMBL" id="CAK7350111.1"/>
    </source>
</evidence>
<keyword evidence="3 6" id="KW-0187">Copper transport</keyword>
<dbReference type="PANTHER" id="PTHR12483">
    <property type="entry name" value="SOLUTE CARRIER FAMILY 31 COPPER TRANSPORTERS"/>
    <property type="match status" value="1"/>
</dbReference>
<keyword evidence="6" id="KW-0406">Ion transport</keyword>
<comment type="similarity">
    <text evidence="1 6">Belongs to the copper transporter (Ctr) (TC 1.A.56) family. SLC31A subfamily.</text>
</comment>
<reference evidence="7 8" key="1">
    <citation type="submission" date="2024-01" db="EMBL/GenBank/DDBJ databases">
        <authorList>
            <person name="Waweru B."/>
        </authorList>
    </citation>
    <scope>NUCLEOTIDE SEQUENCE [LARGE SCALE GENOMIC DNA]</scope>
</reference>
<dbReference type="AlphaFoldDB" id="A0AAV1SFA0"/>
<dbReference type="GO" id="GO:0005375">
    <property type="term" value="F:copper ion transmembrane transporter activity"/>
    <property type="evidence" value="ECO:0007669"/>
    <property type="project" value="UniProtKB-UniRule"/>
</dbReference>
<comment type="caution">
    <text evidence="7">The sequence shown here is derived from an EMBL/GenBank/DDBJ whole genome shotgun (WGS) entry which is preliminary data.</text>
</comment>
<evidence type="ECO:0000256" key="4">
    <source>
        <dbReference type="ARBA" id="ARBA00022989"/>
    </source>
</evidence>
<keyword evidence="2 6" id="KW-0812">Transmembrane</keyword>
<evidence type="ECO:0000256" key="1">
    <source>
        <dbReference type="ARBA" id="ARBA00006921"/>
    </source>
</evidence>
<proteinExistence type="inferred from homology"/>
<dbReference type="Proteomes" id="UP001314170">
    <property type="component" value="Unassembled WGS sequence"/>
</dbReference>
<comment type="subcellular location">
    <subcellularLocation>
        <location evidence="6">Membrane</location>
        <topology evidence="6">Multi-pass membrane protein</topology>
    </subcellularLocation>
</comment>
<dbReference type="EMBL" id="CAWUPB010001184">
    <property type="protein sequence ID" value="CAK7350111.1"/>
    <property type="molecule type" value="Genomic_DNA"/>
</dbReference>
<dbReference type="GO" id="GO:0005886">
    <property type="term" value="C:plasma membrane"/>
    <property type="evidence" value="ECO:0007669"/>
    <property type="project" value="TreeGrafter"/>
</dbReference>
<dbReference type="InterPro" id="IPR007274">
    <property type="entry name" value="Cop_transporter"/>
</dbReference>
<keyword evidence="6" id="KW-0813">Transport</keyword>
<accession>A0AAV1SFA0</accession>
<feature type="transmembrane region" description="Helical" evidence="6">
    <location>
        <begin position="134"/>
        <end position="152"/>
    </location>
</feature>
<keyword evidence="8" id="KW-1185">Reference proteome</keyword>
<keyword evidence="5 6" id="KW-0472">Membrane</keyword>
<sequence>MDKDFYGGYISDPRNAHEKANSYTIIEGPKKDSRFEYGPHCSRRVRVEDGGSSLAASEILEMKEEPSPATQTHIQRLVKANSSPSVAIEEPLLRTMGGGGKGRWSATRVARVVLFGINSGIGYLLMLAVMSFNAGVFLALVLGLAIGTLMYVQPGRDDRTLPDSESRLCNAILRAAIAPHRYVS</sequence>
<evidence type="ECO:0000256" key="6">
    <source>
        <dbReference type="RuleBase" id="RU367022"/>
    </source>
</evidence>
<evidence type="ECO:0000256" key="2">
    <source>
        <dbReference type="ARBA" id="ARBA00022692"/>
    </source>
</evidence>
<protein>
    <recommendedName>
        <fullName evidence="6">Copper transport protein</fullName>
    </recommendedName>
</protein>
<name>A0AAV1SFA0_9ROSI</name>
<gene>
    <name evidence="7" type="ORF">DCAF_LOCUS22837</name>
</gene>
<evidence type="ECO:0000313" key="8">
    <source>
        <dbReference type="Proteomes" id="UP001314170"/>
    </source>
</evidence>
<feature type="transmembrane region" description="Helical" evidence="6">
    <location>
        <begin position="109"/>
        <end position="128"/>
    </location>
</feature>
<organism evidence="7 8">
    <name type="scientific">Dovyalis caffra</name>
    <dbReference type="NCBI Taxonomy" id="77055"/>
    <lineage>
        <taxon>Eukaryota</taxon>
        <taxon>Viridiplantae</taxon>
        <taxon>Streptophyta</taxon>
        <taxon>Embryophyta</taxon>
        <taxon>Tracheophyta</taxon>
        <taxon>Spermatophyta</taxon>
        <taxon>Magnoliopsida</taxon>
        <taxon>eudicotyledons</taxon>
        <taxon>Gunneridae</taxon>
        <taxon>Pentapetalae</taxon>
        <taxon>rosids</taxon>
        <taxon>fabids</taxon>
        <taxon>Malpighiales</taxon>
        <taxon>Salicaceae</taxon>
        <taxon>Flacourtieae</taxon>
        <taxon>Dovyalis</taxon>
    </lineage>
</organism>
<keyword evidence="6" id="KW-0186">Copper</keyword>
<dbReference type="PANTHER" id="PTHR12483:SF92">
    <property type="entry name" value="COPPER TRANSPORT PROTEIN"/>
    <property type="match status" value="1"/>
</dbReference>
<evidence type="ECO:0000256" key="5">
    <source>
        <dbReference type="ARBA" id="ARBA00023136"/>
    </source>
</evidence>
<evidence type="ECO:0000256" key="3">
    <source>
        <dbReference type="ARBA" id="ARBA00022796"/>
    </source>
</evidence>
<dbReference type="Pfam" id="PF04145">
    <property type="entry name" value="Ctr"/>
    <property type="match status" value="1"/>
</dbReference>
<keyword evidence="4 6" id="KW-1133">Transmembrane helix</keyword>